<protein>
    <recommendedName>
        <fullName evidence="3">Outer membrane protein beta-barrel domain-containing protein</fullName>
    </recommendedName>
</protein>
<dbReference type="AlphaFoldDB" id="A0A4U1BTU9"/>
<dbReference type="OrthoDB" id="876200at2"/>
<sequence>MKRFTLFILCFFISIHLFAQLRKVSYDEIAKSNYPISVSFQPIFLLNNALKVDLEMQQKEKTGAFIGGLEVYTGKITILYPQESNLDETNNEDRINGIGLNLAYKLKFQKSEKLTSFYFSPGVTLRNFKLTLKGEGFYTFEQDGVEYYTYGPVEKDYPINSALFYGNLGYHKVWKTTMLLDAYLGFGYKTSTKNNEVEFSRNYNEYAYGFNFNGYAVQAGLKFGFQIK</sequence>
<accession>A0A4U1BTU9</accession>
<organism evidence="1 2">
    <name type="scientific">Pedobacter cryophilus</name>
    <dbReference type="NCBI Taxonomy" id="2571271"/>
    <lineage>
        <taxon>Bacteria</taxon>
        <taxon>Pseudomonadati</taxon>
        <taxon>Bacteroidota</taxon>
        <taxon>Sphingobacteriia</taxon>
        <taxon>Sphingobacteriales</taxon>
        <taxon>Sphingobacteriaceae</taxon>
        <taxon>Pedobacter</taxon>
    </lineage>
</organism>
<evidence type="ECO:0000313" key="1">
    <source>
        <dbReference type="EMBL" id="TKB95572.1"/>
    </source>
</evidence>
<gene>
    <name evidence="1" type="ORF">FA046_16360</name>
</gene>
<dbReference type="EMBL" id="SWBP01000008">
    <property type="protein sequence ID" value="TKB95572.1"/>
    <property type="molecule type" value="Genomic_DNA"/>
</dbReference>
<reference evidence="1 2" key="1">
    <citation type="submission" date="2019-04" db="EMBL/GenBank/DDBJ databases">
        <title>Pedobacter sp. AR-3-17 sp. nov., isolated from Arctic soil.</title>
        <authorList>
            <person name="Dahal R.H."/>
            <person name="Kim D.-U."/>
        </authorList>
    </citation>
    <scope>NUCLEOTIDE SEQUENCE [LARGE SCALE GENOMIC DNA]</scope>
    <source>
        <strain evidence="1 2">AR-3-17</strain>
    </source>
</reference>
<evidence type="ECO:0008006" key="3">
    <source>
        <dbReference type="Google" id="ProtNLM"/>
    </source>
</evidence>
<evidence type="ECO:0000313" key="2">
    <source>
        <dbReference type="Proteomes" id="UP000308181"/>
    </source>
</evidence>
<dbReference type="RefSeq" id="WP_136827618.1">
    <property type="nucleotide sequence ID" value="NZ_SWBP01000008.1"/>
</dbReference>
<keyword evidence="2" id="KW-1185">Reference proteome</keyword>
<name>A0A4U1BTU9_9SPHI</name>
<dbReference type="Proteomes" id="UP000308181">
    <property type="component" value="Unassembled WGS sequence"/>
</dbReference>
<comment type="caution">
    <text evidence="1">The sequence shown here is derived from an EMBL/GenBank/DDBJ whole genome shotgun (WGS) entry which is preliminary data.</text>
</comment>
<proteinExistence type="predicted"/>